<dbReference type="RefSeq" id="WP_344682158.1">
    <property type="nucleotide sequence ID" value="NZ_BAAAUX010000016.1"/>
</dbReference>
<dbReference type="EMBL" id="BAAAUX010000016">
    <property type="protein sequence ID" value="GAA2802298.1"/>
    <property type="molecule type" value="Genomic_DNA"/>
</dbReference>
<accession>A0ABN3VHV0</accession>
<proteinExistence type="predicted"/>
<evidence type="ECO:0000256" key="1">
    <source>
        <dbReference type="SAM" id="MobiDB-lite"/>
    </source>
</evidence>
<reference evidence="2 3" key="1">
    <citation type="journal article" date="2019" name="Int. J. Syst. Evol. Microbiol.">
        <title>The Global Catalogue of Microorganisms (GCM) 10K type strain sequencing project: providing services to taxonomists for standard genome sequencing and annotation.</title>
        <authorList>
            <consortium name="The Broad Institute Genomics Platform"/>
            <consortium name="The Broad Institute Genome Sequencing Center for Infectious Disease"/>
            <person name="Wu L."/>
            <person name="Ma J."/>
        </authorList>
    </citation>
    <scope>NUCLEOTIDE SEQUENCE [LARGE SCALE GENOMIC DNA]</scope>
    <source>
        <strain evidence="2 3">JCM 9383</strain>
    </source>
</reference>
<organism evidence="2 3">
    <name type="scientific">Saccharopolyspora taberi</name>
    <dbReference type="NCBI Taxonomy" id="60895"/>
    <lineage>
        <taxon>Bacteria</taxon>
        <taxon>Bacillati</taxon>
        <taxon>Actinomycetota</taxon>
        <taxon>Actinomycetes</taxon>
        <taxon>Pseudonocardiales</taxon>
        <taxon>Pseudonocardiaceae</taxon>
        <taxon>Saccharopolyspora</taxon>
    </lineage>
</organism>
<feature type="region of interest" description="Disordered" evidence="1">
    <location>
        <begin position="43"/>
        <end position="130"/>
    </location>
</feature>
<protein>
    <submittedName>
        <fullName evidence="2">Uncharacterized protein</fullName>
    </submittedName>
</protein>
<feature type="compositionally biased region" description="Acidic residues" evidence="1">
    <location>
        <begin position="120"/>
        <end position="130"/>
    </location>
</feature>
<sequence>MRHGHRTAAGIGRRGLPHLLLAVAAVVFAAVLVVLAEHEDPPHLGETVLVPSRPAAPVPTSGTGEPAPRPSATVDRPVDRPVRPAPPAPPTELVARRTSSAVPRPATSARPTQDTSSGSDDGDDGGGDDD</sequence>
<comment type="caution">
    <text evidence="2">The sequence shown here is derived from an EMBL/GenBank/DDBJ whole genome shotgun (WGS) entry which is preliminary data.</text>
</comment>
<evidence type="ECO:0000313" key="3">
    <source>
        <dbReference type="Proteomes" id="UP001500979"/>
    </source>
</evidence>
<evidence type="ECO:0000313" key="2">
    <source>
        <dbReference type="EMBL" id="GAA2802298.1"/>
    </source>
</evidence>
<dbReference type="Proteomes" id="UP001500979">
    <property type="component" value="Unassembled WGS sequence"/>
</dbReference>
<name>A0ABN3VHV0_9PSEU</name>
<keyword evidence="3" id="KW-1185">Reference proteome</keyword>
<gene>
    <name evidence="2" type="ORF">GCM10010470_41690</name>
</gene>